<dbReference type="EMBL" id="DVMJ01000065">
    <property type="protein sequence ID" value="HIU13953.1"/>
    <property type="molecule type" value="Genomic_DNA"/>
</dbReference>
<comment type="caution">
    <text evidence="2">The sequence shown here is derived from an EMBL/GenBank/DDBJ whole genome shotgun (WGS) entry which is preliminary data.</text>
</comment>
<proteinExistence type="predicted"/>
<feature type="compositionally biased region" description="Polar residues" evidence="1">
    <location>
        <begin position="371"/>
        <end position="381"/>
    </location>
</feature>
<feature type="region of interest" description="Disordered" evidence="1">
    <location>
        <begin position="244"/>
        <end position="267"/>
    </location>
</feature>
<accession>A0A9D1HP41</accession>
<feature type="region of interest" description="Disordered" evidence="1">
    <location>
        <begin position="190"/>
        <end position="212"/>
    </location>
</feature>
<evidence type="ECO:0000313" key="3">
    <source>
        <dbReference type="Proteomes" id="UP000824175"/>
    </source>
</evidence>
<name>A0A9D1HP41_9FIRM</name>
<reference evidence="2" key="1">
    <citation type="submission" date="2020-10" db="EMBL/GenBank/DDBJ databases">
        <authorList>
            <person name="Gilroy R."/>
        </authorList>
    </citation>
    <scope>NUCLEOTIDE SEQUENCE</scope>
    <source>
        <strain evidence="2">CHK195-11698</strain>
    </source>
</reference>
<feature type="compositionally biased region" description="Acidic residues" evidence="1">
    <location>
        <begin position="298"/>
        <end position="319"/>
    </location>
</feature>
<sequence length="641" mass="73844">MNTSLYFKNLTDEEILQILNVISVPCLMEPLKKQPQRYLGKGHKGQSLSREAVNHIYLKFLKANDLVLSLYLSDLVVDIIHFFKLSDGFKRLLTTDDPAYPEKLAKKIQKRHCPITVNMFMRLLDAHYQPEPEQPSYDIEIEEIAPIKQETVSVDQPVVQKTEDDPIDESVIDEFENSDFFDVLPEVTIGDEPSVAPEPVSSMPVTEPETEIEVPDLDFMVEGETQSTEANPEALSLEATLPEAEAESLPLEERLPEADNDKDETTEDVINEMPNLNEAEEASLPEMEAANIAHDVEQDGEEVPEQPEFIQEEPIEEVDAMSSQESQSETLSVENAEMTEVSSEEPHGEEVPEQPEFIQEEPIEEADVMSGQESQSETLSVENAEMTKASSEEPQVVFEEKNEDALIEDDQKIEQLEKEISSLQYQIMSLQMENESLKDENRDLLFQGEDESEKESLRQDIHSLEEDNAHLKEDMANLTSRNQELEKELVDYQTAKENENQMRLELRDYKIKYISLQSEYDQLQYKLKNDNKRLKELENKQRTIHESKEDLMMALHDLNWYKKQWHLPGDAPIHQIWAHLNNVESQKLKDLMKKYDRLVKSEKQEQVEGLKEILLVKEAILILLKANRSAKNKNENTESPF</sequence>
<gene>
    <name evidence="2" type="ORF">IAD15_07790</name>
</gene>
<reference evidence="2" key="2">
    <citation type="journal article" date="2021" name="PeerJ">
        <title>Extensive microbial diversity within the chicken gut microbiome revealed by metagenomics and culture.</title>
        <authorList>
            <person name="Gilroy R."/>
            <person name="Ravi A."/>
            <person name="Getino M."/>
            <person name="Pursley I."/>
            <person name="Horton D.L."/>
            <person name="Alikhan N.F."/>
            <person name="Baker D."/>
            <person name="Gharbi K."/>
            <person name="Hall N."/>
            <person name="Watson M."/>
            <person name="Adriaenssens E.M."/>
            <person name="Foster-Nyarko E."/>
            <person name="Jarju S."/>
            <person name="Secka A."/>
            <person name="Antonio M."/>
            <person name="Oren A."/>
            <person name="Chaudhuri R.R."/>
            <person name="La Ragione R."/>
            <person name="Hildebrand F."/>
            <person name="Pallen M.J."/>
        </authorList>
    </citation>
    <scope>NUCLEOTIDE SEQUENCE</scope>
    <source>
        <strain evidence="2">CHK195-11698</strain>
    </source>
</reference>
<feature type="region of interest" description="Disordered" evidence="1">
    <location>
        <begin position="295"/>
        <end position="404"/>
    </location>
</feature>
<protein>
    <submittedName>
        <fullName evidence="2">Uncharacterized protein</fullName>
    </submittedName>
</protein>
<feature type="compositionally biased region" description="Acidic residues" evidence="1">
    <location>
        <begin position="358"/>
        <end position="367"/>
    </location>
</feature>
<dbReference type="AlphaFoldDB" id="A0A9D1HP41"/>
<evidence type="ECO:0000256" key="1">
    <source>
        <dbReference type="SAM" id="MobiDB-lite"/>
    </source>
</evidence>
<feature type="compositionally biased region" description="Polar residues" evidence="1">
    <location>
        <begin position="321"/>
        <end position="333"/>
    </location>
</feature>
<evidence type="ECO:0000313" key="2">
    <source>
        <dbReference type="EMBL" id="HIU13953.1"/>
    </source>
</evidence>
<dbReference type="Proteomes" id="UP000824175">
    <property type="component" value="Unassembled WGS sequence"/>
</dbReference>
<organism evidence="2 3">
    <name type="scientific">Candidatus Fimiplasma intestinipullorum</name>
    <dbReference type="NCBI Taxonomy" id="2840825"/>
    <lineage>
        <taxon>Bacteria</taxon>
        <taxon>Bacillati</taxon>
        <taxon>Bacillota</taxon>
        <taxon>Clostridia</taxon>
        <taxon>Eubacteriales</taxon>
        <taxon>Candidatus Fimiplasma</taxon>
    </lineage>
</organism>